<feature type="compositionally biased region" description="Acidic residues" evidence="1">
    <location>
        <begin position="1"/>
        <end position="12"/>
    </location>
</feature>
<name>A0A0G4PGE1_PENC3</name>
<feature type="region of interest" description="Disordered" evidence="1">
    <location>
        <begin position="1"/>
        <end position="45"/>
    </location>
</feature>
<dbReference type="AlphaFoldDB" id="A0A0G4PGE1"/>
<dbReference type="EMBL" id="HG793147">
    <property type="protein sequence ID" value="CRL25386.1"/>
    <property type="molecule type" value="Genomic_DNA"/>
</dbReference>
<evidence type="ECO:0000313" key="3">
    <source>
        <dbReference type="Proteomes" id="UP000053732"/>
    </source>
</evidence>
<proteinExistence type="predicted"/>
<dbReference type="Proteomes" id="UP000053732">
    <property type="component" value="Unassembled WGS sequence"/>
</dbReference>
<sequence>MDSLEDEVDDEVQVEKRTSSPDIRIGQGRERANALEDSECTTSTN</sequence>
<gene>
    <name evidence="2" type="ORF">PCAMFM013_S014g000282</name>
</gene>
<accession>A0A0G4PGE1</accession>
<protein>
    <submittedName>
        <fullName evidence="2">Str. FM013</fullName>
    </submittedName>
</protein>
<reference evidence="2 3" key="1">
    <citation type="journal article" date="2014" name="Nat. Commun.">
        <title>Multiple recent horizontal transfers of a large genomic region in cheese making fungi.</title>
        <authorList>
            <person name="Cheeseman K."/>
            <person name="Ropars J."/>
            <person name="Renault P."/>
            <person name="Dupont J."/>
            <person name="Gouzy J."/>
            <person name="Branca A."/>
            <person name="Abraham A.L."/>
            <person name="Ceppi M."/>
            <person name="Conseiller E."/>
            <person name="Debuchy R."/>
            <person name="Malagnac F."/>
            <person name="Goarin A."/>
            <person name="Silar P."/>
            <person name="Lacoste S."/>
            <person name="Sallet E."/>
            <person name="Bensimon A."/>
            <person name="Giraud T."/>
            <person name="Brygoo Y."/>
        </authorList>
    </citation>
    <scope>NUCLEOTIDE SEQUENCE [LARGE SCALE GENOMIC DNA]</scope>
    <source>
        <strain evidence="3">FM 013</strain>
    </source>
</reference>
<organism evidence="2 3">
    <name type="scientific">Penicillium camemberti (strain FM 013)</name>
    <dbReference type="NCBI Taxonomy" id="1429867"/>
    <lineage>
        <taxon>Eukaryota</taxon>
        <taxon>Fungi</taxon>
        <taxon>Dikarya</taxon>
        <taxon>Ascomycota</taxon>
        <taxon>Pezizomycotina</taxon>
        <taxon>Eurotiomycetes</taxon>
        <taxon>Eurotiomycetidae</taxon>
        <taxon>Eurotiales</taxon>
        <taxon>Aspergillaceae</taxon>
        <taxon>Penicillium</taxon>
    </lineage>
</organism>
<evidence type="ECO:0000256" key="1">
    <source>
        <dbReference type="SAM" id="MobiDB-lite"/>
    </source>
</evidence>
<evidence type="ECO:0000313" key="2">
    <source>
        <dbReference type="EMBL" id="CRL25386.1"/>
    </source>
</evidence>
<keyword evidence="3" id="KW-1185">Reference proteome</keyword>